<evidence type="ECO:0000256" key="2">
    <source>
        <dbReference type="ARBA" id="ARBA00022525"/>
    </source>
</evidence>
<feature type="region of interest" description="Disordered" evidence="4">
    <location>
        <begin position="1658"/>
        <end position="1761"/>
    </location>
</feature>
<comment type="caution">
    <text evidence="6">The sequence shown here is derived from an EMBL/GenBank/DDBJ whole genome shotgun (WGS) entry which is preliminary data.</text>
</comment>
<evidence type="ECO:0000313" key="6">
    <source>
        <dbReference type="EMBL" id="PND36431.1"/>
    </source>
</evidence>
<dbReference type="InterPro" id="IPR050909">
    <property type="entry name" value="Bact_Autotransporter_VF"/>
</dbReference>
<feature type="compositionally biased region" description="Polar residues" evidence="4">
    <location>
        <begin position="1745"/>
        <end position="1754"/>
    </location>
</feature>
<reference evidence="6 7" key="1">
    <citation type="submission" date="2018-01" db="EMBL/GenBank/DDBJ databases">
        <title>Draft genome sequence of Paucibacter aquatile CR182 isolated from freshwater of the Nakdong River.</title>
        <authorList>
            <person name="Choi A."/>
            <person name="Chung E.J."/>
        </authorList>
    </citation>
    <scope>NUCLEOTIDE SEQUENCE [LARGE SCALE GENOMIC DNA]</scope>
    <source>
        <strain evidence="6 7">CR182</strain>
    </source>
</reference>
<dbReference type="InterPro" id="IPR041286">
    <property type="entry name" value="MBG_2"/>
</dbReference>
<dbReference type="NCBIfam" id="TIGR01901">
    <property type="entry name" value="adhes_NPXG"/>
    <property type="match status" value="1"/>
</dbReference>
<dbReference type="OrthoDB" id="218680at2"/>
<evidence type="ECO:0000256" key="4">
    <source>
        <dbReference type="SAM" id="MobiDB-lite"/>
    </source>
</evidence>
<dbReference type="Gene3D" id="2.160.20.10">
    <property type="entry name" value="Single-stranded right-handed beta-helix, Pectin lyase-like"/>
    <property type="match status" value="1"/>
</dbReference>
<feature type="compositionally biased region" description="Low complexity" evidence="4">
    <location>
        <begin position="1658"/>
        <end position="1718"/>
    </location>
</feature>
<dbReference type="GO" id="GO:0005576">
    <property type="term" value="C:extracellular region"/>
    <property type="evidence" value="ECO:0007669"/>
    <property type="project" value="UniProtKB-SubCell"/>
</dbReference>
<dbReference type="Proteomes" id="UP000235916">
    <property type="component" value="Unassembled WGS sequence"/>
</dbReference>
<keyword evidence="7" id="KW-1185">Reference proteome</keyword>
<dbReference type="InterPro" id="IPR012334">
    <property type="entry name" value="Pectin_lyas_fold"/>
</dbReference>
<name>A0A2N8KSJ9_9BURK</name>
<dbReference type="Pfam" id="PF18676">
    <property type="entry name" value="MBG_2"/>
    <property type="match status" value="4"/>
</dbReference>
<dbReference type="InterPro" id="IPR008638">
    <property type="entry name" value="FhaB/CdiA-like_TPS"/>
</dbReference>
<keyword evidence="3" id="KW-0732">Signal</keyword>
<evidence type="ECO:0000259" key="5">
    <source>
        <dbReference type="SMART" id="SM00912"/>
    </source>
</evidence>
<evidence type="ECO:0000256" key="1">
    <source>
        <dbReference type="ARBA" id="ARBA00004613"/>
    </source>
</evidence>
<keyword evidence="2" id="KW-0964">Secreted</keyword>
<dbReference type="SMART" id="SM00912">
    <property type="entry name" value="Haemagg_act"/>
    <property type="match status" value="1"/>
</dbReference>
<dbReference type="InterPro" id="IPR041248">
    <property type="entry name" value="YDG"/>
</dbReference>
<sequence>MSLIPVVSTHDMKCPPSQGRHAPMLRPNCPPVACRALVRALSLALLGPASGVAWAALSAPLPSGGQVVAGQAQISQRGQVLTVQQSSAQLITDWRSFNIGAGHSVEFLQPSRNAVALNRVLGNEVSTIQGALKANGQVFLLNPNGVLFTPSAQVNVGALVASTLNLDNQDFLAGRYRFEGSNSQAIVNQGLIQAAQGGSVALIAARISNSGSIQSPGGQVLMGAGAKVTLDLGGPVKLKIDEAAIDALIEQGGAIRADGGLVYLTARAAGRLTQTVINHTGITEARALNEGPGGRIALEADSGMVIAGGTLDVSASAGAAGHVSATAPRVLLPQDSRIHASGGAGGGLVQVGGGWQGQDSRIHNAQEVLLLPGAKIDADGMSQGDGGTVVVWSDGFTSFAGSISAVGGALGGHGGQVEVSGKQGLGFSGKVDTSAIRGRAGLLLLDPNTLTITDGSSGQTGTPSDWANQSNFNSYSIPETVLEGLTGDVVLTAVTDIIINNLSDNVLNLSATNMSFFANDESGPSSSGGFTMRDINDKIVLNQGAGSTLTFQGGSVSSRNNASNSSASSTYTASSITVGNIETAGASVVFNTKRSSAADPIRAFGSITTNGGSVTVTPGTRFGLTNSAVVNVEFLGAVATGGGNMTSNMTGTVKINGGLNLGAGSATFGGTGTQINSLVQSTSNVTISSPVSFGAGSGISTSGTITFNSTASMLAGGSLTLSANDFAFNSAFTGNSAAITLQPFNPSANIDVGAAGSGGGMTITQATLGQLNGFSNITIGRSDGTGITTVVSDTTVGASTRLELINDRINVTGGKVANTSGEVRLTGNQINVTRPVEAPGKVSVQALSPGVSLSLSTSGAGTLDAPVLELGSTSGPDLVISSDINTTAASAILKSAGNVTASAGGLSSASLAVQAGGSVTLSDDSFAFTSLALQAGGTVLAKSSQPFDIGTVQGVSGIHAPGQALTLESTGTGTVTSGQPINAASVVLRGTAAGFDLSGATHSIGTLAANVGGALNLINTGPLSIDVLGGTNGVSANGPIHLSTLSGNLSINRPVLSTDTSVGAIVLNAGRSASAGSSSGGDLQIGAQGSIQTGSGGRATLYSGSISGSTGLTGLLGLGSGRFRYNSDEASAGFDGTAAALGTGLYALYREQPRLRVSFADQSSVYGETLATPTHQLSGAVNGDTGDLLSSGSATVVIGGGTSSASRPTVGAHDLQYSHGLSSGLGYGFEDDTTRNQELQVRARAVSLSGLSVSPRVYDGTLTATLTGSPSVTGLAGDVVTISGTPTASFADANAGTAKPVTLTGLTLSGSDAGNYTLSGSFTGSIDARPITISATSKSKVYGNIDPALTWSLSSGSLIGNDPLNVVLQRTAGENVGSYAISAAASGNSNYLITSINGALTIEQRPITVTADNKSKVYGNADPSLSYQISSGNLVGSDALSGALSRAAGENVGSYTIDASALSNSNYAITAQNGSLSISPRPLTVTADNKSKVYGNADPSLSYQISSGNLVGSDALSGALSRAAGENVGSYTIDASALSNSNYAITALPGQLAVTPRPITVQADNKQKTFGAPDPALSFSITEGNLVAGDSLAGSLSRVAGESVGAHAILAANLSNSNYAITRRDGELSISPALNANVIAGNQPALTFVISSSPTGSLPSGAASSSGLQLVDSGPAPTPSGSAAAPGAATPAATSATGETSSSSSSSSDGGNAPSSAALLGSGNTSVGGTRIFVRQGGIRLPDPGSSSNSTGNDGQREDKK</sequence>
<feature type="domain" description="Filamentous haemagglutinin FhaB/tRNA nuclease CdiA-like TPS" evidence="5">
    <location>
        <begin position="58"/>
        <end position="170"/>
    </location>
</feature>
<organism evidence="6 7">
    <name type="scientific">Kinneretia aquatilis</name>
    <dbReference type="NCBI Taxonomy" id="2070761"/>
    <lineage>
        <taxon>Bacteria</taxon>
        <taxon>Pseudomonadati</taxon>
        <taxon>Pseudomonadota</taxon>
        <taxon>Betaproteobacteria</taxon>
        <taxon>Burkholderiales</taxon>
        <taxon>Sphaerotilaceae</taxon>
        <taxon>Roseateles</taxon>
    </lineage>
</organism>
<dbReference type="Pfam" id="PF05860">
    <property type="entry name" value="TPS"/>
    <property type="match status" value="1"/>
</dbReference>
<dbReference type="InterPro" id="IPR011050">
    <property type="entry name" value="Pectin_lyase_fold/virulence"/>
</dbReference>
<evidence type="ECO:0000256" key="3">
    <source>
        <dbReference type="ARBA" id="ARBA00022729"/>
    </source>
</evidence>
<comment type="subcellular location">
    <subcellularLocation>
        <location evidence="1">Secreted</location>
    </subcellularLocation>
</comment>
<evidence type="ECO:0000313" key="7">
    <source>
        <dbReference type="Proteomes" id="UP000235916"/>
    </source>
</evidence>
<dbReference type="PANTHER" id="PTHR12338">
    <property type="entry name" value="AUTOTRANSPORTER"/>
    <property type="match status" value="1"/>
</dbReference>
<dbReference type="EMBL" id="POSP01000004">
    <property type="protein sequence ID" value="PND36431.1"/>
    <property type="molecule type" value="Genomic_DNA"/>
</dbReference>
<gene>
    <name evidence="6" type="ORF">C1O66_22350</name>
</gene>
<protein>
    <recommendedName>
        <fullName evidence="5">Filamentous haemagglutinin FhaB/tRNA nuclease CdiA-like TPS domain-containing protein</fullName>
    </recommendedName>
</protein>
<dbReference type="SUPFAM" id="SSF51126">
    <property type="entry name" value="Pectin lyase-like"/>
    <property type="match status" value="1"/>
</dbReference>
<dbReference type="Pfam" id="PF18657">
    <property type="entry name" value="YDG"/>
    <property type="match status" value="1"/>
</dbReference>
<accession>A0A2N8KSJ9</accession>
<proteinExistence type="predicted"/>
<dbReference type="PANTHER" id="PTHR12338:SF8">
    <property type="entry name" value="HEME_HEMOPEXIN-BINDING PROTEIN"/>
    <property type="match status" value="1"/>
</dbReference>